<accession>A0ABM3QIF0</accession>
<gene>
    <name evidence="2" type="primary">LOC130459669</name>
</gene>
<protein>
    <submittedName>
        <fullName evidence="2">Uncharacterized protein</fullName>
    </submittedName>
</protein>
<evidence type="ECO:0000313" key="2">
    <source>
        <dbReference type="RefSeq" id="XP_056683136.1"/>
    </source>
</evidence>
<reference evidence="1" key="1">
    <citation type="journal article" date="2021" name="Nat. Commun.">
        <title>Genomic analyses provide insights into spinach domestication and the genetic basis of agronomic traits.</title>
        <authorList>
            <person name="Cai X."/>
            <person name="Sun X."/>
            <person name="Xu C."/>
            <person name="Sun H."/>
            <person name="Wang X."/>
            <person name="Ge C."/>
            <person name="Zhang Z."/>
            <person name="Wang Q."/>
            <person name="Fei Z."/>
            <person name="Jiao C."/>
            <person name="Wang Q."/>
        </authorList>
    </citation>
    <scope>NUCLEOTIDE SEQUENCE [LARGE SCALE GENOMIC DNA]</scope>
    <source>
        <strain evidence="1">cv. Varoflay</strain>
    </source>
</reference>
<evidence type="ECO:0000313" key="1">
    <source>
        <dbReference type="Proteomes" id="UP000813463"/>
    </source>
</evidence>
<proteinExistence type="predicted"/>
<keyword evidence="1" id="KW-1185">Reference proteome</keyword>
<dbReference type="Proteomes" id="UP000813463">
    <property type="component" value="Chromosome 1"/>
</dbReference>
<dbReference type="GeneID" id="130459669"/>
<organism evidence="1 2">
    <name type="scientific">Spinacia oleracea</name>
    <name type="common">Spinach</name>
    <dbReference type="NCBI Taxonomy" id="3562"/>
    <lineage>
        <taxon>Eukaryota</taxon>
        <taxon>Viridiplantae</taxon>
        <taxon>Streptophyta</taxon>
        <taxon>Embryophyta</taxon>
        <taxon>Tracheophyta</taxon>
        <taxon>Spermatophyta</taxon>
        <taxon>Magnoliopsida</taxon>
        <taxon>eudicotyledons</taxon>
        <taxon>Gunneridae</taxon>
        <taxon>Pentapetalae</taxon>
        <taxon>Caryophyllales</taxon>
        <taxon>Chenopodiaceae</taxon>
        <taxon>Chenopodioideae</taxon>
        <taxon>Anserineae</taxon>
        <taxon>Spinacia</taxon>
    </lineage>
</organism>
<dbReference type="RefSeq" id="XP_056683136.1">
    <property type="nucleotide sequence ID" value="XM_056827158.1"/>
</dbReference>
<sequence>MVCARTVMKKAQGQLHACRVFFSISGRMDMVLVLLESLKITMPHFESFGGCSPRRPEHILSGRWHLLGDNGKIMVELHCQDDNLEVTLRFNPLYPSVVAFSVSKFLYIS</sequence>
<reference evidence="2" key="2">
    <citation type="submission" date="2025-08" db="UniProtKB">
        <authorList>
            <consortium name="RefSeq"/>
        </authorList>
    </citation>
    <scope>IDENTIFICATION</scope>
    <source>
        <tissue evidence="2">Leaf</tissue>
    </source>
</reference>
<name>A0ABM3QIF0_SPIOL</name>